<dbReference type="Pfam" id="PF04224">
    <property type="entry name" value="DUF417"/>
    <property type="match status" value="1"/>
</dbReference>
<reference evidence="2 4" key="2">
    <citation type="journal article" date="2019" name="BMC Evol. Biol.">
        <title>Comparative genomics of Mycobacterium mucogenicum and Mycobacterium neoaurum clade members emphasizing tRNA and non-coding RNA.</title>
        <authorList>
            <person name="Behra P.R.K."/>
            <person name="Pettersson B.M.F."/>
            <person name="Das S."/>
            <person name="Dasgupta S."/>
            <person name="Kirsebom L.A."/>
        </authorList>
    </citation>
    <scope>NUCLEOTIDE SEQUENCE [LARGE SCALE GENOMIC DNA]</scope>
    <source>
        <strain evidence="2 4">DSM 44124</strain>
    </source>
</reference>
<protein>
    <submittedName>
        <fullName evidence="3">DUF417 domain-containing protein</fullName>
    </submittedName>
    <submittedName>
        <fullName evidence="2">DUF417 family protein</fullName>
    </submittedName>
</protein>
<dbReference type="InterPro" id="IPR016865">
    <property type="entry name" value="RclC"/>
</dbReference>
<keyword evidence="1" id="KW-0812">Transmembrane</keyword>
<dbReference type="RefSeq" id="WP_053854322.1">
    <property type="nucleotide sequence ID" value="NZ_ANBS01000001.1"/>
</dbReference>
<accession>A0A8H2J9P2</accession>
<evidence type="ECO:0000313" key="4">
    <source>
        <dbReference type="Proteomes" id="UP000309231"/>
    </source>
</evidence>
<dbReference type="AlphaFoldDB" id="A0A8H2J9P2"/>
<keyword evidence="4" id="KW-1185">Reference proteome</keyword>
<dbReference type="KEGG" id="mmuc:C1S78_005360"/>
<dbReference type="InterPro" id="IPR007339">
    <property type="entry name" value="RclC-like"/>
</dbReference>
<proteinExistence type="predicted"/>
<dbReference type="Proteomes" id="UP000309231">
    <property type="component" value="Chromosome"/>
</dbReference>
<gene>
    <name evidence="2" type="ORF">C1S78_005360</name>
    <name evidence="3" type="ORF">C1S78_05350</name>
</gene>
<dbReference type="PIRSF" id="PIRSF028065">
    <property type="entry name" value="UCP028065"/>
    <property type="match status" value="1"/>
</dbReference>
<dbReference type="GeneID" id="76724319"/>
<feature type="transmembrane region" description="Helical" evidence="1">
    <location>
        <begin position="63"/>
        <end position="90"/>
    </location>
</feature>
<dbReference type="EMBL" id="POTL01000001">
    <property type="protein sequence ID" value="TLH51863.1"/>
    <property type="molecule type" value="Genomic_DNA"/>
</dbReference>
<keyword evidence="1" id="KW-1133">Transmembrane helix</keyword>
<name>A0A8H2J9P2_MYCMU</name>
<evidence type="ECO:0000256" key="1">
    <source>
        <dbReference type="SAM" id="Phobius"/>
    </source>
</evidence>
<reference evidence="3" key="1">
    <citation type="submission" date="2018-01" db="EMBL/GenBank/DDBJ databases">
        <title>Comparative genomics of Mycobacterium mucogenicum and Mycobacterium neoaurum clade members emphasizing tRNA and non-coding RNA.</title>
        <authorList>
            <person name="Behra P.R.K."/>
            <person name="Pettersson B.M.F."/>
            <person name="Das S."/>
            <person name="Dasgupta S."/>
            <person name="Kirsebom L.A."/>
        </authorList>
    </citation>
    <scope>NUCLEOTIDE SEQUENCE</scope>
    <source>
        <strain evidence="3">DSM 44124</strain>
    </source>
</reference>
<reference evidence="2 4" key="3">
    <citation type="journal article" date="2019" name="Sci. Rep.">
        <title>Insight into the biology of Mycobacterium mucogenicum and Mycobacterium neoaurum clade members.</title>
        <authorList>
            <person name="Behra P.R.K."/>
            <person name="Pettersson B.M.F."/>
            <person name="Ramesh M."/>
            <person name="Dasgupta S."/>
            <person name="Kirsebom L.A."/>
        </authorList>
    </citation>
    <scope>NUCLEOTIDE SEQUENCE [LARGE SCALE GENOMIC DNA]</scope>
    <source>
        <strain evidence="2 4">DSM 44124</strain>
    </source>
</reference>
<dbReference type="PANTHER" id="PTHR40106:SF1">
    <property type="entry name" value="INNER MEMBRANE PROTEIN RCLC"/>
    <property type="match status" value="1"/>
</dbReference>
<evidence type="ECO:0000313" key="3">
    <source>
        <dbReference type="EMBL" id="TLH51863.1"/>
    </source>
</evidence>
<evidence type="ECO:0000313" key="2">
    <source>
        <dbReference type="EMBL" id="QPG70427.1"/>
    </source>
</evidence>
<keyword evidence="1" id="KW-0472">Membrane</keyword>
<dbReference type="EMBL" id="CP062008">
    <property type="protein sequence ID" value="QPG70427.1"/>
    <property type="molecule type" value="Genomic_DNA"/>
</dbReference>
<organism evidence="3">
    <name type="scientific">Mycolicibacterium mucogenicum DSM 44124</name>
    <dbReference type="NCBI Taxonomy" id="1226753"/>
    <lineage>
        <taxon>Bacteria</taxon>
        <taxon>Bacillati</taxon>
        <taxon>Actinomycetota</taxon>
        <taxon>Actinomycetes</taxon>
        <taxon>Mycobacteriales</taxon>
        <taxon>Mycobacteriaceae</taxon>
        <taxon>Mycolicibacterium</taxon>
    </lineage>
</organism>
<feature type="transmembrane region" description="Helical" evidence="1">
    <location>
        <begin position="26"/>
        <end position="43"/>
    </location>
</feature>
<feature type="transmembrane region" description="Helical" evidence="1">
    <location>
        <begin position="139"/>
        <end position="158"/>
    </location>
</feature>
<dbReference type="GO" id="GO:1901530">
    <property type="term" value="P:response to hypochlorite"/>
    <property type="evidence" value="ECO:0007669"/>
    <property type="project" value="TreeGrafter"/>
</dbReference>
<dbReference type="GO" id="GO:0005886">
    <property type="term" value="C:plasma membrane"/>
    <property type="evidence" value="ECO:0007669"/>
    <property type="project" value="TreeGrafter"/>
</dbReference>
<feature type="transmembrane region" description="Helical" evidence="1">
    <location>
        <begin position="97"/>
        <end position="119"/>
    </location>
</feature>
<dbReference type="PANTHER" id="PTHR40106">
    <property type="entry name" value="INNER MEMBRANE PROTEIN RCLC"/>
    <property type="match status" value="1"/>
</dbReference>
<sequence length="167" mass="17662">MTATKIRDYTLSAISEAIVSRIAGHLARYGLVVVIGWIGLLKFTSYEAQGIQPLVAHSPFMSWMYDVFSISTFSSLLGVLEVGTAVLLAVKPWWPRVSAVGSLIAVGLFIATISFLFTTPGIGEAAAGGFPALSMTGQFLIKDVALLGISAWTLADALQAGRAANRV</sequence>